<dbReference type="PANTHER" id="PTHR14296">
    <property type="entry name" value="REMODELING AND SPACING FACTOR 1"/>
    <property type="match status" value="1"/>
</dbReference>
<organism evidence="3 4">
    <name type="scientific">Iris pallida</name>
    <name type="common">Sweet iris</name>
    <dbReference type="NCBI Taxonomy" id="29817"/>
    <lineage>
        <taxon>Eukaryota</taxon>
        <taxon>Viridiplantae</taxon>
        <taxon>Streptophyta</taxon>
        <taxon>Embryophyta</taxon>
        <taxon>Tracheophyta</taxon>
        <taxon>Spermatophyta</taxon>
        <taxon>Magnoliopsida</taxon>
        <taxon>Liliopsida</taxon>
        <taxon>Asparagales</taxon>
        <taxon>Iridaceae</taxon>
        <taxon>Iridoideae</taxon>
        <taxon>Irideae</taxon>
        <taxon>Iris</taxon>
    </lineage>
</organism>
<keyword evidence="4" id="KW-1185">Reference proteome</keyword>
<gene>
    <name evidence="2" type="ORF">M6B38_175290</name>
    <name evidence="3" type="ORF">M6B38_314525</name>
</gene>
<reference evidence="3" key="1">
    <citation type="journal article" date="2023" name="GigaByte">
        <title>Genome assembly of the bearded iris, Iris pallida Lam.</title>
        <authorList>
            <person name="Bruccoleri R.E."/>
            <person name="Oakeley E.J."/>
            <person name="Faust A.M.E."/>
            <person name="Altorfer M."/>
            <person name="Dessus-Babus S."/>
            <person name="Burckhardt D."/>
            <person name="Oertli M."/>
            <person name="Naumann U."/>
            <person name="Petersen F."/>
            <person name="Wong J."/>
        </authorList>
    </citation>
    <scope>NUCLEOTIDE SEQUENCE</scope>
    <source>
        <strain evidence="3">GSM-AAB239-AS_SAM_17_03QT</strain>
    </source>
</reference>
<evidence type="ECO:0000313" key="4">
    <source>
        <dbReference type="Proteomes" id="UP001140949"/>
    </source>
</evidence>
<accession>A0AAX6HFX6</accession>
<proteinExistence type="predicted"/>
<dbReference type="GO" id="GO:0031213">
    <property type="term" value="C:RSF complex"/>
    <property type="evidence" value="ECO:0007669"/>
    <property type="project" value="InterPro"/>
</dbReference>
<dbReference type="EMBL" id="JANAVB010009994">
    <property type="protein sequence ID" value="KAJ6839632.1"/>
    <property type="molecule type" value="Genomic_DNA"/>
</dbReference>
<feature type="compositionally biased region" description="Basic residues" evidence="1">
    <location>
        <begin position="329"/>
        <end position="341"/>
    </location>
</feature>
<feature type="compositionally biased region" description="Basic and acidic residues" evidence="1">
    <location>
        <begin position="181"/>
        <end position="193"/>
    </location>
</feature>
<comment type="caution">
    <text evidence="3">The sequence shown here is derived from an EMBL/GenBank/DDBJ whole genome shotgun (WGS) entry which is preliminary data.</text>
</comment>
<sequence length="483" mass="55344">MNLTLICLYLSWKGEIEKYWKFLSCILSVNCMLFLSFRYEDDPIIGHRLYRESRHVEMKQVKGKSLPAPSFASYQWETVATNLDEFQEVSDKLFSSKNRTEVALGKRLKNDILPEIEKIHKRKERALKKQHRQALLLDTYVSVDGLSSGRSLRDRKPVTYTFDDYDRSITEAIKITKKKQNSPEHVVKKEIGTKPESSPNGKWNGTSKTSQQVSDETLSPKSNEYEESDGEEQAGSLDRSNRSRKRPQRYSEKDFVEAVSGNEADFDSDDDIVGEAVYDEEYLRSRKQKKVSSSSEGDEEYREENAEEEEDEEDSLSTSDEDTDEPQKYKKPQMRNRRGAKLRSVGELQSGLRRSKRATRPRIDYRQYQASETDAESEKPEKSNASDAPSGASNDMELSTASHDSENLVEDGEQIMKDDKMNDYADEPVEKEQCQPVEKIDKNPGRGEGVRKRRYLDLNQLAPGIGFEDGPNSIAKDEDTNNL</sequence>
<feature type="region of interest" description="Disordered" evidence="1">
    <location>
        <begin position="176"/>
        <end position="483"/>
    </location>
</feature>
<evidence type="ECO:0000313" key="2">
    <source>
        <dbReference type="EMBL" id="KAJ6806258.1"/>
    </source>
</evidence>
<feature type="compositionally biased region" description="Polar residues" evidence="1">
    <location>
        <begin position="195"/>
        <end position="222"/>
    </location>
</feature>
<protein>
    <submittedName>
        <fullName evidence="3">DDT domain-containing protein DDR4</fullName>
    </submittedName>
</protein>
<dbReference type="AlphaFoldDB" id="A0AAX6HFX6"/>
<dbReference type="PANTHER" id="PTHR14296:SF3">
    <property type="entry name" value="DIKAR, ISOFORM F"/>
    <property type="match status" value="1"/>
</dbReference>
<evidence type="ECO:0000313" key="3">
    <source>
        <dbReference type="EMBL" id="KAJ6839632.1"/>
    </source>
</evidence>
<feature type="compositionally biased region" description="Acidic residues" evidence="1">
    <location>
        <begin position="296"/>
        <end position="324"/>
    </location>
</feature>
<dbReference type="EMBL" id="JANAVB010034620">
    <property type="protein sequence ID" value="KAJ6806258.1"/>
    <property type="molecule type" value="Genomic_DNA"/>
</dbReference>
<name>A0AAX6HFX6_IRIPA</name>
<feature type="compositionally biased region" description="Polar residues" evidence="1">
    <location>
        <begin position="385"/>
        <end position="402"/>
    </location>
</feature>
<reference evidence="3" key="2">
    <citation type="submission" date="2023-04" db="EMBL/GenBank/DDBJ databases">
        <authorList>
            <person name="Bruccoleri R.E."/>
            <person name="Oakeley E.J."/>
            <person name="Faust A.-M."/>
            <person name="Dessus-Babus S."/>
            <person name="Altorfer M."/>
            <person name="Burckhardt D."/>
            <person name="Oertli M."/>
            <person name="Naumann U."/>
            <person name="Petersen F."/>
            <person name="Wong J."/>
        </authorList>
    </citation>
    <scope>NUCLEOTIDE SEQUENCE</scope>
    <source>
        <strain evidence="3">GSM-AAB239-AS_SAM_17_03QT</strain>
        <tissue evidence="3">Leaf</tissue>
    </source>
</reference>
<dbReference type="GO" id="GO:0006355">
    <property type="term" value="P:regulation of DNA-templated transcription"/>
    <property type="evidence" value="ECO:0007669"/>
    <property type="project" value="InterPro"/>
</dbReference>
<feature type="compositionally biased region" description="Acidic residues" evidence="1">
    <location>
        <begin position="264"/>
        <end position="280"/>
    </location>
</feature>
<feature type="compositionally biased region" description="Basic and acidic residues" evidence="1">
    <location>
        <begin position="414"/>
        <end position="450"/>
    </location>
</feature>
<dbReference type="Proteomes" id="UP001140949">
    <property type="component" value="Unassembled WGS sequence"/>
</dbReference>
<dbReference type="InterPro" id="IPR028938">
    <property type="entry name" value="Rsf1-like"/>
</dbReference>
<evidence type="ECO:0000256" key="1">
    <source>
        <dbReference type="SAM" id="MobiDB-lite"/>
    </source>
</evidence>